<protein>
    <submittedName>
        <fullName evidence="12">Leukotriene-A4 hydrolase</fullName>
    </submittedName>
</protein>
<evidence type="ECO:0000256" key="4">
    <source>
        <dbReference type="ARBA" id="ARBA00022670"/>
    </source>
</evidence>
<dbReference type="FunFam" id="3.30.2010.30:FF:000001">
    <property type="entry name" value="Leukotriene A(4) hydrolase"/>
    <property type="match status" value="1"/>
</dbReference>
<evidence type="ECO:0000259" key="11">
    <source>
        <dbReference type="SMART" id="SM01263"/>
    </source>
</evidence>
<dbReference type="GO" id="GO:0006508">
    <property type="term" value="P:proteolysis"/>
    <property type="evidence" value="ECO:0007669"/>
    <property type="project" value="UniProtKB-KW"/>
</dbReference>
<dbReference type="PRINTS" id="PR00756">
    <property type="entry name" value="ALADIPTASE"/>
</dbReference>
<dbReference type="AlphaFoldDB" id="A0AAW2Z0N6"/>
<dbReference type="Proteomes" id="UP001431209">
    <property type="component" value="Unassembled WGS sequence"/>
</dbReference>
<feature type="active site" description="Proton acceptor" evidence="9">
    <location>
        <position position="303"/>
    </location>
</feature>
<dbReference type="PANTHER" id="PTHR45726">
    <property type="entry name" value="LEUKOTRIENE A-4 HYDROLASE"/>
    <property type="match status" value="1"/>
</dbReference>
<dbReference type="InterPro" id="IPR014782">
    <property type="entry name" value="Peptidase_M1_dom"/>
</dbReference>
<keyword evidence="3" id="KW-0963">Cytoplasm</keyword>
<evidence type="ECO:0000256" key="5">
    <source>
        <dbReference type="ARBA" id="ARBA00022723"/>
    </source>
</evidence>
<keyword evidence="5 10" id="KW-0479">Metal-binding</keyword>
<comment type="subcellular location">
    <subcellularLocation>
        <location evidence="1">Cytoplasm</location>
    </subcellularLocation>
</comment>
<dbReference type="Pfam" id="PF17900">
    <property type="entry name" value="Peptidase_M1_N"/>
    <property type="match status" value="1"/>
</dbReference>
<feature type="binding site" evidence="10">
    <location>
        <position position="302"/>
    </location>
    <ligand>
        <name>Zn(2+)</name>
        <dbReference type="ChEBI" id="CHEBI:29105"/>
        <note>catalytic</note>
    </ligand>
</feature>
<comment type="similarity">
    <text evidence="2">Belongs to the peptidase M1 family.</text>
</comment>
<evidence type="ECO:0000256" key="2">
    <source>
        <dbReference type="ARBA" id="ARBA00010136"/>
    </source>
</evidence>
<dbReference type="InterPro" id="IPR034015">
    <property type="entry name" value="M1_LTA4H"/>
</dbReference>
<dbReference type="Gene3D" id="3.30.2010.30">
    <property type="match status" value="1"/>
</dbReference>
<dbReference type="InterPro" id="IPR042097">
    <property type="entry name" value="Aminopeptidase_N-like_N_sf"/>
</dbReference>
<evidence type="ECO:0000256" key="10">
    <source>
        <dbReference type="PIRSR" id="PIRSR634015-3"/>
    </source>
</evidence>
<dbReference type="PANTHER" id="PTHR45726:SF3">
    <property type="entry name" value="LEUKOTRIENE A-4 HYDROLASE"/>
    <property type="match status" value="1"/>
</dbReference>
<evidence type="ECO:0000256" key="8">
    <source>
        <dbReference type="ARBA" id="ARBA00023049"/>
    </source>
</evidence>
<keyword evidence="6 12" id="KW-0378">Hydrolase</keyword>
<dbReference type="InterPro" id="IPR001930">
    <property type="entry name" value="Peptidase_M1"/>
</dbReference>
<feature type="domain" description="Peptidase M1 leukotriene A4 hydrolase/aminopeptidase C-terminal" evidence="11">
    <location>
        <begin position="474"/>
        <end position="621"/>
    </location>
</feature>
<dbReference type="InterPro" id="IPR027268">
    <property type="entry name" value="Peptidase_M4/M1_CTD_sf"/>
</dbReference>
<gene>
    <name evidence="12" type="ORF">AKO1_014708</name>
</gene>
<dbReference type="InterPro" id="IPR016024">
    <property type="entry name" value="ARM-type_fold"/>
</dbReference>
<dbReference type="EMBL" id="JAOPGA020000950">
    <property type="protein sequence ID" value="KAL0483333.1"/>
    <property type="molecule type" value="Genomic_DNA"/>
</dbReference>
<keyword evidence="8" id="KW-0482">Metalloprotease</keyword>
<organism evidence="12 13">
    <name type="scientific">Acrasis kona</name>
    <dbReference type="NCBI Taxonomy" id="1008807"/>
    <lineage>
        <taxon>Eukaryota</taxon>
        <taxon>Discoba</taxon>
        <taxon>Heterolobosea</taxon>
        <taxon>Tetramitia</taxon>
        <taxon>Eutetramitia</taxon>
        <taxon>Acrasidae</taxon>
        <taxon>Acrasis</taxon>
    </lineage>
</organism>
<keyword evidence="13" id="KW-1185">Reference proteome</keyword>
<feature type="active site" description="Proton donor" evidence="9">
    <location>
        <position position="397"/>
    </location>
</feature>
<dbReference type="GO" id="GO:0008237">
    <property type="term" value="F:metallopeptidase activity"/>
    <property type="evidence" value="ECO:0007669"/>
    <property type="project" value="UniProtKB-KW"/>
</dbReference>
<dbReference type="SUPFAM" id="SSF63737">
    <property type="entry name" value="Leukotriene A4 hydrolase N-terminal domain"/>
    <property type="match status" value="1"/>
</dbReference>
<evidence type="ECO:0000256" key="9">
    <source>
        <dbReference type="PIRSR" id="PIRSR634015-1"/>
    </source>
</evidence>
<feature type="binding site" evidence="10">
    <location>
        <position position="306"/>
    </location>
    <ligand>
        <name>Zn(2+)</name>
        <dbReference type="ChEBI" id="CHEBI:29105"/>
        <note>catalytic</note>
    </ligand>
</feature>
<dbReference type="SMART" id="SM01263">
    <property type="entry name" value="Leuk-A4-hydro_C"/>
    <property type="match status" value="1"/>
</dbReference>
<dbReference type="Pfam" id="PF01433">
    <property type="entry name" value="Peptidase_M1"/>
    <property type="match status" value="1"/>
</dbReference>
<accession>A0AAW2Z0N6</accession>
<sequence>MSLGIDPNSYANYHEVVVTNLEPNLTVDFNRKLLYGYTDITAITKHSNVAYLDLDIRGLAVESVQNLDEKVTSHSYLNFTIPRNHSIGAQLRVPLPTDKQNEGDKVHIRVNYSTSELSGGIQWFEPNQTAGKKHPFMYTQFQAILARTMIPCQDTPAVKQPYTMSVTVADPLVAACSGAEHCKPVKDESKGTIKYVFHQPVPIPSYLIALAVGALKRESIGPRSFVWCEQEQLEAAKDEFSQTECFLKAAEDICGMEYKWGTYDLLVLPGAFPYGGMENPNLTFISASLITGNKELTDVIAHEITHSWSGNLVTNSSWPDFWLNEGFTMYIERLILMKVAEQNEKGTGMKVRDFQACLGYGELTSAVRSLQSTPELTKLAPDMRGIDPDDAFSRIPYEKGCLLLLYLEHLVGGVQPMIDWLRKYFVEFQRQSITNKQMIHHFEQHFPNVKVDWNTWLYEEGMGPWNPMSYLDQTMNKQTQALVDKWTVDGANDIDANASDIKWDPAQTMVFLDNLANGGKKLGHDVIKKLDEVYEFSKSKNVEISVRFLRLALENEYVDVLPVVEDFVSKHGRSVYLKPLYGELILLSDKKLVDKQKVKDIYQKNRSYYHSVIRNAFDAKLAH</sequence>
<comment type="caution">
    <text evidence="12">The sequence shown here is derived from an EMBL/GenBank/DDBJ whole genome shotgun (WGS) entry which is preliminary data.</text>
</comment>
<evidence type="ECO:0000256" key="7">
    <source>
        <dbReference type="ARBA" id="ARBA00022833"/>
    </source>
</evidence>
<evidence type="ECO:0000256" key="1">
    <source>
        <dbReference type="ARBA" id="ARBA00004496"/>
    </source>
</evidence>
<evidence type="ECO:0000256" key="3">
    <source>
        <dbReference type="ARBA" id="ARBA00022490"/>
    </source>
</evidence>
<dbReference type="InterPro" id="IPR049980">
    <property type="entry name" value="LTA4H_cat"/>
</dbReference>
<evidence type="ECO:0000256" key="6">
    <source>
        <dbReference type="ARBA" id="ARBA00022801"/>
    </source>
</evidence>
<dbReference type="Gene3D" id="1.10.390.10">
    <property type="entry name" value="Neutral Protease Domain 2"/>
    <property type="match status" value="1"/>
</dbReference>
<feature type="binding site" evidence="10">
    <location>
        <position position="325"/>
    </location>
    <ligand>
        <name>Zn(2+)</name>
        <dbReference type="ChEBI" id="CHEBI:29105"/>
        <note>catalytic</note>
    </ligand>
</feature>
<name>A0AAW2Z0N6_9EUKA</name>
<dbReference type="GO" id="GO:0008270">
    <property type="term" value="F:zinc ion binding"/>
    <property type="evidence" value="ECO:0007669"/>
    <property type="project" value="InterPro"/>
</dbReference>
<dbReference type="CDD" id="cd09599">
    <property type="entry name" value="M1_LTA4H"/>
    <property type="match status" value="1"/>
</dbReference>
<proteinExistence type="inferred from homology"/>
<dbReference type="Pfam" id="PF09127">
    <property type="entry name" value="Leuk-A4-hydro_C"/>
    <property type="match status" value="1"/>
</dbReference>
<dbReference type="Gene3D" id="1.25.40.320">
    <property type="entry name" value="Peptidase M1, leukotriene A4 hydrolase/aminopeptidase C-terminal domain"/>
    <property type="match status" value="1"/>
</dbReference>
<dbReference type="InterPro" id="IPR038502">
    <property type="entry name" value="M1_LTA-4_hydro/amino_C_sf"/>
</dbReference>
<dbReference type="GO" id="GO:0005829">
    <property type="term" value="C:cytosol"/>
    <property type="evidence" value="ECO:0007669"/>
    <property type="project" value="TreeGrafter"/>
</dbReference>
<evidence type="ECO:0000313" key="12">
    <source>
        <dbReference type="EMBL" id="KAL0483333.1"/>
    </source>
</evidence>
<evidence type="ECO:0000313" key="13">
    <source>
        <dbReference type="Proteomes" id="UP001431209"/>
    </source>
</evidence>
<dbReference type="SUPFAM" id="SSF48371">
    <property type="entry name" value="ARM repeat"/>
    <property type="match status" value="1"/>
</dbReference>
<dbReference type="InterPro" id="IPR015211">
    <property type="entry name" value="Peptidase_M1_C"/>
</dbReference>
<dbReference type="SUPFAM" id="SSF55486">
    <property type="entry name" value="Metalloproteases ('zincins'), catalytic domain"/>
    <property type="match status" value="1"/>
</dbReference>
<dbReference type="InterPro" id="IPR045357">
    <property type="entry name" value="Aminopeptidase_N-like_N"/>
</dbReference>
<reference evidence="12 13" key="1">
    <citation type="submission" date="2024-03" db="EMBL/GenBank/DDBJ databases">
        <title>The Acrasis kona genome and developmental transcriptomes reveal deep origins of eukaryotic multicellular pathways.</title>
        <authorList>
            <person name="Sheikh S."/>
            <person name="Fu C.-J."/>
            <person name="Brown M.W."/>
            <person name="Baldauf S.L."/>
        </authorList>
    </citation>
    <scope>NUCLEOTIDE SEQUENCE [LARGE SCALE GENOMIC DNA]</scope>
    <source>
        <strain evidence="12 13">ATCC MYA-3509</strain>
    </source>
</reference>
<keyword evidence="7 10" id="KW-0862">Zinc</keyword>
<keyword evidence="4" id="KW-0645">Protease</keyword>
<dbReference type="Gene3D" id="2.60.40.1730">
    <property type="entry name" value="tricorn interacting facor f3 domain"/>
    <property type="match status" value="1"/>
</dbReference>
<comment type="cofactor">
    <cofactor evidence="10">
        <name>Zn(2+)</name>
        <dbReference type="ChEBI" id="CHEBI:29105"/>
    </cofactor>
    <text evidence="10">Binds 1 zinc ion per subunit.</text>
</comment>